<keyword evidence="6" id="KW-0732">Signal</keyword>
<protein>
    <recommendedName>
        <fullName evidence="6">Hydrophobin</fullName>
    </recommendedName>
</protein>
<dbReference type="CDD" id="cd23507">
    <property type="entry name" value="hydrophobin_I"/>
    <property type="match status" value="1"/>
</dbReference>
<feature type="chain" id="PRO_5034972531" description="Hydrophobin" evidence="6">
    <location>
        <begin position="19"/>
        <end position="106"/>
    </location>
</feature>
<comment type="similarity">
    <text evidence="2 6">Belongs to the fungal hydrophobin family.</text>
</comment>
<evidence type="ECO:0000256" key="1">
    <source>
        <dbReference type="ARBA" id="ARBA00004191"/>
    </source>
</evidence>
<dbReference type="SMART" id="SM00075">
    <property type="entry name" value="HYDRO"/>
    <property type="match status" value="1"/>
</dbReference>
<name>A0A8E2DGN7_9APHY</name>
<dbReference type="Pfam" id="PF01185">
    <property type="entry name" value="Hydrophobin"/>
    <property type="match status" value="1"/>
</dbReference>
<feature type="signal peptide" evidence="6">
    <location>
        <begin position="1"/>
        <end position="18"/>
    </location>
</feature>
<comment type="subcellular location">
    <subcellularLocation>
        <location evidence="1 6">Secreted</location>
        <location evidence="1 6">Cell wall</location>
    </subcellularLocation>
</comment>
<gene>
    <name evidence="7" type="ORF">OBBRIDRAFT_837517</name>
</gene>
<evidence type="ECO:0000256" key="6">
    <source>
        <dbReference type="RuleBase" id="RU365009"/>
    </source>
</evidence>
<keyword evidence="8" id="KW-1185">Reference proteome</keyword>
<evidence type="ECO:0000256" key="2">
    <source>
        <dbReference type="ARBA" id="ARBA00010446"/>
    </source>
</evidence>
<keyword evidence="4 6" id="KW-0964">Secreted</keyword>
<dbReference type="InterPro" id="IPR001338">
    <property type="entry name" value="Class_I_Hydrophobin"/>
</dbReference>
<proteinExistence type="inferred from homology"/>
<dbReference type="EMBL" id="KV722491">
    <property type="protein sequence ID" value="OCH87295.1"/>
    <property type="molecule type" value="Genomic_DNA"/>
</dbReference>
<organism evidence="7 8">
    <name type="scientific">Obba rivulosa</name>
    <dbReference type="NCBI Taxonomy" id="1052685"/>
    <lineage>
        <taxon>Eukaryota</taxon>
        <taxon>Fungi</taxon>
        <taxon>Dikarya</taxon>
        <taxon>Basidiomycota</taxon>
        <taxon>Agaricomycotina</taxon>
        <taxon>Agaricomycetes</taxon>
        <taxon>Polyporales</taxon>
        <taxon>Gelatoporiaceae</taxon>
        <taxon>Obba</taxon>
    </lineage>
</organism>
<evidence type="ECO:0000256" key="5">
    <source>
        <dbReference type="ARBA" id="ARBA00023157"/>
    </source>
</evidence>
<reference evidence="7 8" key="1">
    <citation type="submission" date="2016-07" db="EMBL/GenBank/DDBJ databases">
        <title>Draft genome of the white-rot fungus Obba rivulosa 3A-2.</title>
        <authorList>
            <consortium name="DOE Joint Genome Institute"/>
            <person name="Miettinen O."/>
            <person name="Riley R."/>
            <person name="Acob R."/>
            <person name="Barry K."/>
            <person name="Cullen D."/>
            <person name="De Vries R."/>
            <person name="Hainaut M."/>
            <person name="Hatakka A."/>
            <person name="Henrissat B."/>
            <person name="Hilden K."/>
            <person name="Kuo R."/>
            <person name="Labutti K."/>
            <person name="Lipzen A."/>
            <person name="Makela M.R."/>
            <person name="Sandor L."/>
            <person name="Spatafora J.W."/>
            <person name="Grigoriev I.V."/>
            <person name="Hibbett D.S."/>
        </authorList>
    </citation>
    <scope>NUCLEOTIDE SEQUENCE [LARGE SCALE GENOMIC DNA]</scope>
    <source>
        <strain evidence="7 8">3A-2</strain>
    </source>
</reference>
<dbReference type="AlphaFoldDB" id="A0A8E2DGN7"/>
<dbReference type="Proteomes" id="UP000250043">
    <property type="component" value="Unassembled WGS sequence"/>
</dbReference>
<evidence type="ECO:0000313" key="7">
    <source>
        <dbReference type="EMBL" id="OCH87295.1"/>
    </source>
</evidence>
<dbReference type="GO" id="GO:0009277">
    <property type="term" value="C:fungal-type cell wall"/>
    <property type="evidence" value="ECO:0007669"/>
    <property type="project" value="InterPro"/>
</dbReference>
<accession>A0A8E2DGN7</accession>
<keyword evidence="5 6" id="KW-1015">Disulfide bond</keyword>
<evidence type="ECO:0000256" key="4">
    <source>
        <dbReference type="ARBA" id="ARBA00022525"/>
    </source>
</evidence>
<evidence type="ECO:0000256" key="3">
    <source>
        <dbReference type="ARBA" id="ARBA00022512"/>
    </source>
</evidence>
<evidence type="ECO:0000313" key="8">
    <source>
        <dbReference type="Proteomes" id="UP000250043"/>
    </source>
</evidence>
<sequence>MKFSLFAPLVALATLAAATPIPDGSDSSSDNCCASVGTASNPVIAAALDLLGIVLNDVDTIVGIGCTPIVIIGVGSTSSCSDGSTVTCDVTEDNGLLGIGCIPIIL</sequence>
<dbReference type="OrthoDB" id="4225815at2759"/>
<dbReference type="GO" id="GO:0005199">
    <property type="term" value="F:structural constituent of cell wall"/>
    <property type="evidence" value="ECO:0007669"/>
    <property type="project" value="InterPro"/>
</dbReference>
<keyword evidence="3 6" id="KW-0134">Cell wall</keyword>